<protein>
    <submittedName>
        <fullName evidence="1">Uncharacterized protein</fullName>
    </submittedName>
</protein>
<dbReference type="EMBL" id="BART01020196">
    <property type="protein sequence ID" value="GAH01264.1"/>
    <property type="molecule type" value="Genomic_DNA"/>
</dbReference>
<dbReference type="AlphaFoldDB" id="X1D846"/>
<feature type="non-terminal residue" evidence="1">
    <location>
        <position position="1"/>
    </location>
</feature>
<accession>X1D846</accession>
<evidence type="ECO:0000313" key="1">
    <source>
        <dbReference type="EMBL" id="GAH01264.1"/>
    </source>
</evidence>
<name>X1D846_9ZZZZ</name>
<comment type="caution">
    <text evidence="1">The sequence shown here is derived from an EMBL/GenBank/DDBJ whole genome shotgun (WGS) entry which is preliminary data.</text>
</comment>
<organism evidence="1">
    <name type="scientific">marine sediment metagenome</name>
    <dbReference type="NCBI Taxonomy" id="412755"/>
    <lineage>
        <taxon>unclassified sequences</taxon>
        <taxon>metagenomes</taxon>
        <taxon>ecological metagenomes</taxon>
    </lineage>
</organism>
<reference evidence="1" key="1">
    <citation type="journal article" date="2014" name="Front. Microbiol.">
        <title>High frequency of phylogenetically diverse reductive dehalogenase-homologous genes in deep subseafloor sedimentary metagenomes.</title>
        <authorList>
            <person name="Kawai M."/>
            <person name="Futagami T."/>
            <person name="Toyoda A."/>
            <person name="Takaki Y."/>
            <person name="Nishi S."/>
            <person name="Hori S."/>
            <person name="Arai W."/>
            <person name="Tsubouchi T."/>
            <person name="Morono Y."/>
            <person name="Uchiyama I."/>
            <person name="Ito T."/>
            <person name="Fujiyama A."/>
            <person name="Inagaki F."/>
            <person name="Takami H."/>
        </authorList>
    </citation>
    <scope>NUCLEOTIDE SEQUENCE</scope>
    <source>
        <strain evidence="1">Expedition CK06-06</strain>
    </source>
</reference>
<sequence length="82" mass="9174">WYTKKYSRTKISKLLVSLKVGKVKKIQITARGVSGRVLAIKIVGDQGVRVISGTRFKKLINVPLGPDDNMMRSTLFGIRNTK</sequence>
<gene>
    <name evidence="1" type="ORF">S01H4_37567</name>
</gene>
<proteinExistence type="predicted"/>